<feature type="domain" description="7,8-dihydro-6-hydroxymethylpterin-pyrophosphokinase" evidence="8">
    <location>
        <begin position="22"/>
        <end position="145"/>
    </location>
</feature>
<keyword evidence="3" id="KW-0808">Transferase</keyword>
<organism evidence="9 10">
    <name type="scientific">Pseudomonas fluorescens</name>
    <dbReference type="NCBI Taxonomy" id="294"/>
    <lineage>
        <taxon>Bacteria</taxon>
        <taxon>Pseudomonadati</taxon>
        <taxon>Pseudomonadota</taxon>
        <taxon>Gammaproteobacteria</taxon>
        <taxon>Pseudomonadales</taxon>
        <taxon>Pseudomonadaceae</taxon>
        <taxon>Pseudomonas</taxon>
    </lineage>
</organism>
<dbReference type="GO" id="GO:0005524">
    <property type="term" value="F:ATP binding"/>
    <property type="evidence" value="ECO:0007669"/>
    <property type="project" value="UniProtKB-KW"/>
</dbReference>
<gene>
    <name evidence="9" type="ORF">PS943_04325</name>
</gene>
<protein>
    <recommendedName>
        <fullName evidence="2">2-amino-4-hydroxy-6-hydroxymethyldihydropteridine diphosphokinase</fullName>
        <ecNumber evidence="2">2.7.6.3</ecNumber>
    </recommendedName>
</protein>
<dbReference type="SUPFAM" id="SSF55083">
    <property type="entry name" value="6-hydroxymethyl-7,8-dihydropterin pyrophosphokinase, HPPK"/>
    <property type="match status" value="1"/>
</dbReference>
<dbReference type="InterPro" id="IPR035907">
    <property type="entry name" value="Hppk_sf"/>
</dbReference>
<evidence type="ECO:0000256" key="7">
    <source>
        <dbReference type="ARBA" id="ARBA00022909"/>
    </source>
</evidence>
<evidence type="ECO:0000256" key="2">
    <source>
        <dbReference type="ARBA" id="ARBA00013253"/>
    </source>
</evidence>
<keyword evidence="5" id="KW-0418">Kinase</keyword>
<dbReference type="GO" id="GO:0003848">
    <property type="term" value="F:2-amino-4-hydroxy-6-hydroxymethyldihydropteridine diphosphokinase activity"/>
    <property type="evidence" value="ECO:0007669"/>
    <property type="project" value="UniProtKB-EC"/>
</dbReference>
<dbReference type="GO" id="GO:0046654">
    <property type="term" value="P:tetrahydrofolate biosynthetic process"/>
    <property type="evidence" value="ECO:0007669"/>
    <property type="project" value="UniProtKB-UniPathway"/>
</dbReference>
<evidence type="ECO:0000259" key="8">
    <source>
        <dbReference type="Pfam" id="PF01288"/>
    </source>
</evidence>
<evidence type="ECO:0000256" key="6">
    <source>
        <dbReference type="ARBA" id="ARBA00022840"/>
    </source>
</evidence>
<proteinExistence type="predicted"/>
<dbReference type="UniPathway" id="UPA00077">
    <property type="reaction ID" value="UER00155"/>
</dbReference>
<dbReference type="EMBL" id="CABVJH010000008">
    <property type="protein sequence ID" value="VVQ35435.1"/>
    <property type="molecule type" value="Genomic_DNA"/>
</dbReference>
<sequence>MLASTNSRDAYTPDPRPAVEVFLGVGSNTQRQRHLRIAICDLQHILRDIRCSPVYESAAIGLEAPAFHNLVVRGSTCLQLPKLSRALKELELKHGRNRESPAVVTLDVDILIYGEREGCVDGRVLPSEELLTRAYVLKPMSQLAPEKLHPLTGLSYASLWAEFELED</sequence>
<reference evidence="9 10" key="1">
    <citation type="submission" date="2019-09" db="EMBL/GenBank/DDBJ databases">
        <authorList>
            <person name="Chandra G."/>
            <person name="Truman W A."/>
        </authorList>
    </citation>
    <scope>NUCLEOTIDE SEQUENCE [LARGE SCALE GENOMIC DNA]</scope>
    <source>
        <strain evidence="9">PS943</strain>
    </source>
</reference>
<dbReference type="Gene3D" id="3.30.70.560">
    <property type="entry name" value="7,8-Dihydro-6-hydroxymethylpterin-pyrophosphokinase HPPK"/>
    <property type="match status" value="1"/>
</dbReference>
<dbReference type="NCBIfam" id="TIGR01498">
    <property type="entry name" value="folK"/>
    <property type="match status" value="1"/>
</dbReference>
<dbReference type="EC" id="2.7.6.3" evidence="2"/>
<dbReference type="AlphaFoldDB" id="A0A5E7WMB5"/>
<comment type="pathway">
    <text evidence="1">Cofactor biosynthesis; tetrahydrofolate biosynthesis; 2-amino-4-hydroxy-6-hydroxymethyl-7,8-dihydropteridine diphosphate from 7,8-dihydroneopterin triphosphate: step 4/4.</text>
</comment>
<dbReference type="GO" id="GO:0046656">
    <property type="term" value="P:folic acid biosynthetic process"/>
    <property type="evidence" value="ECO:0007669"/>
    <property type="project" value="UniProtKB-KW"/>
</dbReference>
<dbReference type="PANTHER" id="PTHR43071:SF2">
    <property type="entry name" value="2-AMINO-4-HYDROXY-6-HYDROXYMETHYLDIHYDROPTERIDINE PYROPHOSPHOKINASE"/>
    <property type="match status" value="1"/>
</dbReference>
<evidence type="ECO:0000256" key="4">
    <source>
        <dbReference type="ARBA" id="ARBA00022741"/>
    </source>
</evidence>
<evidence type="ECO:0000256" key="5">
    <source>
        <dbReference type="ARBA" id="ARBA00022777"/>
    </source>
</evidence>
<dbReference type="CDD" id="cd00483">
    <property type="entry name" value="HPPK"/>
    <property type="match status" value="1"/>
</dbReference>
<accession>A0A5E7WMB5</accession>
<keyword evidence="6" id="KW-0067">ATP-binding</keyword>
<evidence type="ECO:0000313" key="9">
    <source>
        <dbReference type="EMBL" id="VVQ35435.1"/>
    </source>
</evidence>
<dbReference type="PANTHER" id="PTHR43071">
    <property type="entry name" value="2-AMINO-4-HYDROXY-6-HYDROXYMETHYLDIHYDROPTERIDINE PYROPHOSPHOKINASE"/>
    <property type="match status" value="1"/>
</dbReference>
<evidence type="ECO:0000313" key="10">
    <source>
        <dbReference type="Proteomes" id="UP000325645"/>
    </source>
</evidence>
<keyword evidence="4" id="KW-0547">Nucleotide-binding</keyword>
<dbReference type="GO" id="GO:0016301">
    <property type="term" value="F:kinase activity"/>
    <property type="evidence" value="ECO:0007669"/>
    <property type="project" value="UniProtKB-KW"/>
</dbReference>
<dbReference type="Pfam" id="PF01288">
    <property type="entry name" value="HPPK"/>
    <property type="match status" value="1"/>
</dbReference>
<dbReference type="RefSeq" id="WP_191623600.1">
    <property type="nucleotide sequence ID" value="NZ_CABVJH010000008.1"/>
</dbReference>
<dbReference type="InterPro" id="IPR000550">
    <property type="entry name" value="Hppk"/>
</dbReference>
<name>A0A5E7WMB5_PSEFL</name>
<evidence type="ECO:0000256" key="3">
    <source>
        <dbReference type="ARBA" id="ARBA00022679"/>
    </source>
</evidence>
<keyword evidence="7" id="KW-0289">Folate biosynthesis</keyword>
<dbReference type="Proteomes" id="UP000325645">
    <property type="component" value="Unassembled WGS sequence"/>
</dbReference>
<evidence type="ECO:0000256" key="1">
    <source>
        <dbReference type="ARBA" id="ARBA00005051"/>
    </source>
</evidence>